<dbReference type="GO" id="GO:0004527">
    <property type="term" value="F:exonuclease activity"/>
    <property type="evidence" value="ECO:0007669"/>
    <property type="project" value="UniProtKB-KW"/>
</dbReference>
<reference evidence="6" key="3">
    <citation type="submission" date="2016-05" db="EMBL/GenBank/DDBJ databases">
        <authorList>
            <person name="Dupont C."/>
            <person name="Santoro A."/>
        </authorList>
    </citation>
    <scope>NUCLEOTIDE SEQUENCE [LARGE SCALE GENOMIC DNA]</scope>
    <source>
        <strain evidence="6">U25</strain>
    </source>
</reference>
<dbReference type="InterPro" id="IPR038763">
    <property type="entry name" value="DHH_sf"/>
</dbReference>
<evidence type="ECO:0000313" key="6">
    <source>
        <dbReference type="Proteomes" id="UP000241022"/>
    </source>
</evidence>
<keyword evidence="4" id="KW-0269">Exonuclease</keyword>
<dbReference type="GO" id="GO:0003676">
    <property type="term" value="F:nucleic acid binding"/>
    <property type="evidence" value="ECO:0007669"/>
    <property type="project" value="InterPro"/>
</dbReference>
<dbReference type="GeneID" id="24816794"/>
<reference evidence="3 5" key="1">
    <citation type="journal article" date="2015" name="Proc. Natl. Acad. Sci. U.S.A.">
        <title>Genomic and proteomic characterization of "Candidatus Nitrosopelagicus brevis": An ammonia-oxidizing archaeon from the open ocean.</title>
        <authorList>
            <person name="Santoro A.E."/>
            <person name="Dupont C.L."/>
            <person name="Richter R.A."/>
            <person name="Craig M.T."/>
            <person name="Carini P."/>
            <person name="McIlvin M.R."/>
            <person name="Yang Y."/>
            <person name="Orsi W.D."/>
            <person name="Moran D.M."/>
            <person name="Saito M.A."/>
        </authorList>
    </citation>
    <scope>NUCLEOTIDE SEQUENCE [LARGE SCALE GENOMIC DNA]</scope>
    <source>
        <strain evidence="3">CN25</strain>
        <strain evidence="5">V2</strain>
    </source>
</reference>
<dbReference type="Pfam" id="PF02272">
    <property type="entry name" value="DHHA1"/>
    <property type="match status" value="1"/>
</dbReference>
<evidence type="ECO:0000259" key="1">
    <source>
        <dbReference type="Pfam" id="PF01368"/>
    </source>
</evidence>
<keyword evidence="4" id="KW-0540">Nuclease</keyword>
<keyword evidence="6" id="KW-1185">Reference proteome</keyword>
<sequence>MAAKIKKSKIVCVSHREDCDGISSAALIKQAFGGETILTDYPGMMDDMEPLRNDESLKELYICDLGLNKKNECDFVELLTHLRKRSVKISYLDHHDLDRKIINQLKKIKVNVVHDTNECASVQVYDTYKKKLDDHAAFIAACAAITDYMEDRPLGSKLLQIFDRQFALISATVMTYNIVGHQKEPDYLLYLVDELSESKYPHEIPNSYEFAQLQVEKLASVVAKVKKNMKLKKNLGYMEITDSGASGAVNFVLGLSGKDVGVAYKERVDYGVYAVSVRGSKQCKIHLGRLINKITTEVGGSGGGHDKACGASIPKNKITKFLNTLNSSLAK</sequence>
<dbReference type="InterPro" id="IPR001667">
    <property type="entry name" value="DDH_dom"/>
</dbReference>
<dbReference type="STRING" id="1410606.T478_0904"/>
<protein>
    <submittedName>
        <fullName evidence="3">DHHA1 domain protein</fullName>
    </submittedName>
    <submittedName>
        <fullName evidence="4">Single-stranded DNA exonuclease RecJ</fullName>
    </submittedName>
</protein>
<evidence type="ECO:0000313" key="5">
    <source>
        <dbReference type="Proteomes" id="UP000030944"/>
    </source>
</evidence>
<reference evidence="4" key="2">
    <citation type="submission" date="2016-05" db="EMBL/GenBank/DDBJ databases">
        <authorList>
            <person name="Lavstsen T."/>
            <person name="Jespersen J.S."/>
        </authorList>
    </citation>
    <scope>NUCLEOTIDE SEQUENCE [LARGE SCALE GENOMIC DNA]</scope>
    <source>
        <strain evidence="4">U25</strain>
    </source>
</reference>
<dbReference type="KEGG" id="nbv:T478_0904"/>
<dbReference type="HOGENOM" id="CLU_071985_0_0_2"/>
<dbReference type="InterPro" id="IPR003156">
    <property type="entry name" value="DHHA1_dom"/>
</dbReference>
<dbReference type="EMBL" id="LXWN01000001">
    <property type="protein sequence ID" value="PTL88138.1"/>
    <property type="molecule type" value="Genomic_DNA"/>
</dbReference>
<dbReference type="Pfam" id="PF01368">
    <property type="entry name" value="DHH"/>
    <property type="match status" value="1"/>
</dbReference>
<organism evidence="3 5">
    <name type="scientific">Candidatus Nitrosopelagicus brevis</name>
    <dbReference type="NCBI Taxonomy" id="1410606"/>
    <lineage>
        <taxon>Archaea</taxon>
        <taxon>Nitrososphaerota</taxon>
    </lineage>
</organism>
<dbReference type="PANTHER" id="PTHR42146:SF1">
    <property type="entry name" value="OLIGORIBONUCLEASE NRNB"/>
    <property type="match status" value="1"/>
</dbReference>
<evidence type="ECO:0000313" key="4">
    <source>
        <dbReference type="EMBL" id="PTL88138.1"/>
    </source>
</evidence>
<evidence type="ECO:0000313" key="3">
    <source>
        <dbReference type="EMBL" id="AJA92130.1"/>
    </source>
</evidence>
<keyword evidence="4" id="KW-0378">Hydrolase</keyword>
<dbReference type="AlphaFoldDB" id="A0A0A7V650"/>
<proteinExistence type="predicted"/>
<dbReference type="RefSeq" id="WP_048105491.1">
    <property type="nucleotide sequence ID" value="NZ_CP007026.1"/>
</dbReference>
<dbReference type="SUPFAM" id="SSF64182">
    <property type="entry name" value="DHH phosphoesterases"/>
    <property type="match status" value="1"/>
</dbReference>
<accession>A0A0A7V650</accession>
<gene>
    <name evidence="4" type="ORF">A7X95_02385</name>
    <name evidence="3" type="ORF">T478_0904</name>
</gene>
<feature type="domain" description="DHHA1" evidence="2">
    <location>
        <begin position="242"/>
        <end position="330"/>
    </location>
</feature>
<dbReference type="EMBL" id="CP007026">
    <property type="protein sequence ID" value="AJA92130.1"/>
    <property type="molecule type" value="Genomic_DNA"/>
</dbReference>
<reference evidence="4 6" key="4">
    <citation type="submission" date="2018-04" db="EMBL/GenBank/DDBJ databases">
        <title>Transcriptomics of ammonia oxidizing archaea.</title>
        <authorList>
            <person name="Carini P."/>
        </authorList>
    </citation>
    <scope>NUCLEOTIDE SEQUENCE [LARGE SCALE GENOMIC DNA]</scope>
    <source>
        <strain evidence="4 6">U25</strain>
    </source>
</reference>
<feature type="domain" description="DDH" evidence="1">
    <location>
        <begin position="9"/>
        <end position="131"/>
    </location>
</feature>
<dbReference type="PANTHER" id="PTHR42146">
    <property type="entry name" value="3',5'-CYCLIC-NUCLEOTIDE PHOSPHODIESTERASE"/>
    <property type="match status" value="1"/>
</dbReference>
<dbReference type="Gene3D" id="3.10.310.30">
    <property type="match status" value="1"/>
</dbReference>
<dbReference type="Proteomes" id="UP000030944">
    <property type="component" value="Chromosome"/>
</dbReference>
<dbReference type="OrthoDB" id="36101at2157"/>
<dbReference type="InterPro" id="IPR052968">
    <property type="entry name" value="Nucleotide_metab_enz"/>
</dbReference>
<name>A0A0A7V650_9ARCH</name>
<evidence type="ECO:0000259" key="2">
    <source>
        <dbReference type="Pfam" id="PF02272"/>
    </source>
</evidence>
<dbReference type="Proteomes" id="UP000241022">
    <property type="component" value="Unassembled WGS sequence"/>
</dbReference>